<dbReference type="EMBL" id="JACHGR010000004">
    <property type="protein sequence ID" value="MBB6055574.1"/>
    <property type="molecule type" value="Genomic_DNA"/>
</dbReference>
<dbReference type="Pfam" id="PF17963">
    <property type="entry name" value="Big_9"/>
    <property type="match status" value="1"/>
</dbReference>
<comment type="caution">
    <text evidence="5">The sequence shown here is derived from an EMBL/GenBank/DDBJ whole genome shotgun (WGS) entry which is preliminary data.</text>
</comment>
<dbReference type="Pfam" id="PF17803">
    <property type="entry name" value="Cadherin_4"/>
    <property type="match status" value="1"/>
</dbReference>
<dbReference type="RefSeq" id="WP_188026344.1">
    <property type="nucleotide sequence ID" value="NZ_JACHGR010000004.1"/>
</dbReference>
<dbReference type="PANTHER" id="PTHR38340:SF1">
    <property type="entry name" value="S-LAYER PROTEIN"/>
    <property type="match status" value="1"/>
</dbReference>
<dbReference type="NCBIfam" id="TIGR03661">
    <property type="entry name" value="T1SS_VCA0849"/>
    <property type="match status" value="1"/>
</dbReference>
<evidence type="ECO:0000256" key="3">
    <source>
        <dbReference type="ARBA" id="ARBA00022837"/>
    </source>
</evidence>
<evidence type="ECO:0000313" key="6">
    <source>
        <dbReference type="Proteomes" id="UP000585721"/>
    </source>
</evidence>
<gene>
    <name evidence="5" type="ORF">HNR75_001480</name>
</gene>
<evidence type="ECO:0000313" key="5">
    <source>
        <dbReference type="EMBL" id="MBB6055574.1"/>
    </source>
</evidence>
<dbReference type="PANTHER" id="PTHR38340">
    <property type="entry name" value="S-LAYER PROTEIN"/>
    <property type="match status" value="1"/>
</dbReference>
<dbReference type="Proteomes" id="UP000585721">
    <property type="component" value="Unassembled WGS sequence"/>
</dbReference>
<evidence type="ECO:0000256" key="2">
    <source>
        <dbReference type="ARBA" id="ARBA00022525"/>
    </source>
</evidence>
<dbReference type="PRINTS" id="PR00313">
    <property type="entry name" value="CABNDNGRPT"/>
</dbReference>
<dbReference type="InterPro" id="IPR018511">
    <property type="entry name" value="Hemolysin-typ_Ca-bd_CS"/>
</dbReference>
<dbReference type="AlphaFoldDB" id="A0A841G8W6"/>
<organism evidence="5 6">
    <name type="scientific">Tolumonas osonensis</name>
    <dbReference type="NCBI Taxonomy" id="675874"/>
    <lineage>
        <taxon>Bacteria</taxon>
        <taxon>Pseudomonadati</taxon>
        <taxon>Pseudomonadota</taxon>
        <taxon>Gammaproteobacteria</taxon>
        <taxon>Aeromonadales</taxon>
        <taxon>Aeromonadaceae</taxon>
        <taxon>Tolumonas</taxon>
    </lineage>
</organism>
<sequence length="856" mass="87075">MTTYNWEFGSLDAVVHFTVTYDSATKSFTVFCDKGSFDLGALWFSDGDTTKDFGTALTTLTKSDNSLNMNGTSTVWADDGSATQEKIVWDDYAKPVYPTTITEGSTVSMTLSGDDQIQLESFISNLSNPDDFVLGVRSTNVNGTSDGFKWVDTEPEVDTSQVLANQAPTANAVSASGAEDDPAIAVTLSGSDSDGSVVSYTITSLPSQEQGTLYSDAALTTQIVAGDEITSDTVYFVPTENWSGDASFNYFVTDNDGADSATATASVTVDPVSDAPTLTVAPATGDEDMPIALSITPALTDTDGSETLSITISNIPTGATLSNTALDTLTISSGSITLTPDQLEGLAITPPENFYGNFALTVTAISTDGLATPATTVAIINMTVNPVNDAPIAVDDTLWVSESTIVTLPVSVLLGNDTDIDGKTITFQSVAWNDSKITSVEFNSATQVLTLEIANHTVNPSNPLWTVDTPGTATFTYTISDNATPALTSTGTVTLKIVDVTNSSSDSIDLSNQSYQGSYIDSASGADTLTGAATGDVLIGGAGDDVLNGGDGNDILRGGANDDVLNGGAGMDLLDYSAVTSDFSFILGADGSGTATAQGRDSYSGIEGVIGGSGNNTLTGNDFNNILIGGNGTDTLNGLGGDDILRGGPGNDDKMDGGTGTDLLDFSDSSVAINFTLQQGTAAGGGYHSIADGTGGLGTGDGYMNMEGVVGTNFDDTITGSSLNDVLMGGAGNDTLHGGAGNDTLIGGAGADTLEGGSGSDSFVFLKGDAASVDTISDFTTGAGGDSLDISSVLSDSGVSTGTLADYVSIREYNGNTIVSVDADAGGVASAQDIAILTNVTGVTLEDLNLILPPNP</sequence>
<dbReference type="InterPro" id="IPR040853">
    <property type="entry name" value="RapA2_cadherin-like"/>
</dbReference>
<dbReference type="GO" id="GO:0005576">
    <property type="term" value="C:extracellular region"/>
    <property type="evidence" value="ECO:0007669"/>
    <property type="project" value="UniProtKB-SubCell"/>
</dbReference>
<accession>A0A841G8W6</accession>
<keyword evidence="6" id="KW-1185">Reference proteome</keyword>
<dbReference type="Gene3D" id="2.150.10.10">
    <property type="entry name" value="Serralysin-like metalloprotease, C-terminal"/>
    <property type="match status" value="2"/>
</dbReference>
<dbReference type="GO" id="GO:0005509">
    <property type="term" value="F:calcium ion binding"/>
    <property type="evidence" value="ECO:0007669"/>
    <property type="project" value="InterPro"/>
</dbReference>
<dbReference type="InterPro" id="IPR001343">
    <property type="entry name" value="Hemolysn_Ca-bd"/>
</dbReference>
<proteinExistence type="predicted"/>
<keyword evidence="3" id="KW-0106">Calcium</keyword>
<dbReference type="InterPro" id="IPR019960">
    <property type="entry name" value="T1SS_VCA0849"/>
</dbReference>
<protein>
    <recommendedName>
        <fullName evidence="4">RapA2 cadherin-like domain-containing protein</fullName>
    </recommendedName>
</protein>
<dbReference type="InterPro" id="IPR050557">
    <property type="entry name" value="RTX_toxin/Mannuronan_C5-epim"/>
</dbReference>
<evidence type="ECO:0000259" key="4">
    <source>
        <dbReference type="Pfam" id="PF17803"/>
    </source>
</evidence>
<reference evidence="5 6" key="1">
    <citation type="submission" date="2020-08" db="EMBL/GenBank/DDBJ databases">
        <title>Genomic Encyclopedia of Type Strains, Phase IV (KMG-IV): sequencing the most valuable type-strain genomes for metagenomic binning, comparative biology and taxonomic classification.</title>
        <authorList>
            <person name="Goeker M."/>
        </authorList>
    </citation>
    <scope>NUCLEOTIDE SEQUENCE [LARGE SCALE GENOMIC DNA]</scope>
    <source>
        <strain evidence="5 6">DSM 22975</strain>
    </source>
</reference>
<dbReference type="PROSITE" id="PS00330">
    <property type="entry name" value="HEMOLYSIN_CALCIUM"/>
    <property type="match status" value="5"/>
</dbReference>
<name>A0A841G8W6_9GAMM</name>
<dbReference type="SUPFAM" id="SSF51120">
    <property type="entry name" value="beta-Roll"/>
    <property type="match status" value="3"/>
</dbReference>
<dbReference type="Pfam" id="PF00353">
    <property type="entry name" value="HemolysinCabind"/>
    <property type="match status" value="3"/>
</dbReference>
<evidence type="ECO:0000256" key="1">
    <source>
        <dbReference type="ARBA" id="ARBA00004613"/>
    </source>
</evidence>
<feature type="domain" description="RapA2 cadherin-like" evidence="4">
    <location>
        <begin position="379"/>
        <end position="442"/>
    </location>
</feature>
<keyword evidence="2" id="KW-0964">Secreted</keyword>
<dbReference type="InterPro" id="IPR011049">
    <property type="entry name" value="Serralysin-like_metalloprot_C"/>
</dbReference>
<comment type="subcellular location">
    <subcellularLocation>
        <location evidence="1">Secreted</location>
    </subcellularLocation>
</comment>